<sequence length="84" mass="8742">MKRKTFSFVVGFMIVVAAAGAYHTYLHNSAAEDGDLLMANVEALADGDVSASNTGPGTPFKCNGGGQGKWCLCTNSHPCTETPC</sequence>
<evidence type="ECO:0000256" key="1">
    <source>
        <dbReference type="SAM" id="SignalP"/>
    </source>
</evidence>
<dbReference type="RefSeq" id="WP_172174275.1">
    <property type="nucleotide sequence ID" value="NZ_CASGKG010000021.1"/>
</dbReference>
<feature type="signal peptide" evidence="1">
    <location>
        <begin position="1"/>
        <end position="21"/>
    </location>
</feature>
<name>A0ABX2AUZ6_9BACT</name>
<evidence type="ECO:0000313" key="2">
    <source>
        <dbReference type="EMBL" id="NPE14592.1"/>
    </source>
</evidence>
<dbReference type="Proteomes" id="UP001193734">
    <property type="component" value="Unassembled WGS sequence"/>
</dbReference>
<keyword evidence="1" id="KW-0732">Signal</keyword>
<reference evidence="2 3" key="1">
    <citation type="submission" date="2020-05" db="EMBL/GenBank/DDBJ databases">
        <title>Distinct polysaccharide utilization as determinants for interspecies competition between intestinal Prevotella spp.</title>
        <authorList>
            <person name="Galvez E.J.C."/>
            <person name="Iljazovic A."/>
            <person name="Strowig T."/>
        </authorList>
    </citation>
    <scope>NUCLEOTIDE SEQUENCE [LARGE SCALE GENOMIC DNA]</scope>
    <source>
        <strain evidence="2 3">PROD</strain>
    </source>
</reference>
<evidence type="ECO:0000313" key="3">
    <source>
        <dbReference type="Proteomes" id="UP001193734"/>
    </source>
</evidence>
<dbReference type="EMBL" id="JABKKE010000015">
    <property type="protein sequence ID" value="NPE14592.1"/>
    <property type="molecule type" value="Genomic_DNA"/>
</dbReference>
<dbReference type="InterPro" id="IPR025905">
    <property type="entry name" value="NVEALA"/>
</dbReference>
<gene>
    <name evidence="2" type="ORF">HPS55_09725</name>
</gene>
<keyword evidence="3" id="KW-1185">Reference proteome</keyword>
<proteinExistence type="predicted"/>
<feature type="chain" id="PRO_5047505176" description="NVEALA family protein" evidence="1">
    <location>
        <begin position="22"/>
        <end position="84"/>
    </location>
</feature>
<organism evidence="2 3">
    <name type="scientific">Xylanibacter rodentium</name>
    <dbReference type="NCBI Taxonomy" id="2736289"/>
    <lineage>
        <taxon>Bacteria</taxon>
        <taxon>Pseudomonadati</taxon>
        <taxon>Bacteroidota</taxon>
        <taxon>Bacteroidia</taxon>
        <taxon>Bacteroidales</taxon>
        <taxon>Prevotellaceae</taxon>
        <taxon>Xylanibacter</taxon>
    </lineage>
</organism>
<evidence type="ECO:0008006" key="4">
    <source>
        <dbReference type="Google" id="ProtNLM"/>
    </source>
</evidence>
<comment type="caution">
    <text evidence="2">The sequence shown here is derived from an EMBL/GenBank/DDBJ whole genome shotgun (WGS) entry which is preliminary data.</text>
</comment>
<dbReference type="Pfam" id="PF14055">
    <property type="entry name" value="NVEALA"/>
    <property type="match status" value="1"/>
</dbReference>
<protein>
    <recommendedName>
        <fullName evidence="4">NVEALA family protein</fullName>
    </recommendedName>
</protein>
<dbReference type="GeneID" id="82158040"/>
<accession>A0ABX2AUZ6</accession>